<dbReference type="GO" id="GO:0008270">
    <property type="term" value="F:zinc ion binding"/>
    <property type="evidence" value="ECO:0007669"/>
    <property type="project" value="InterPro"/>
</dbReference>
<dbReference type="CDD" id="cd09604">
    <property type="entry name" value="M1_APN_like"/>
    <property type="match status" value="1"/>
</dbReference>
<evidence type="ECO:0000259" key="4">
    <source>
        <dbReference type="Pfam" id="PF01433"/>
    </source>
</evidence>
<keyword evidence="3" id="KW-0732">Signal</keyword>
<evidence type="ECO:0000313" key="6">
    <source>
        <dbReference type="Proteomes" id="UP000177230"/>
    </source>
</evidence>
<feature type="domain" description="Peptidase M1 membrane alanine aminopeptidase" evidence="4">
    <location>
        <begin position="320"/>
        <end position="532"/>
    </location>
</feature>
<dbReference type="InterPro" id="IPR034015">
    <property type="entry name" value="M1_LTA4H"/>
</dbReference>
<dbReference type="PANTHER" id="PTHR45726">
    <property type="entry name" value="LEUKOTRIENE A-4 HYDROLASE"/>
    <property type="match status" value="1"/>
</dbReference>
<dbReference type="AlphaFoldDB" id="A0A1F5R7X2"/>
<dbReference type="Gene3D" id="1.10.390.10">
    <property type="entry name" value="Neutral Protease Domain 2"/>
    <property type="match status" value="1"/>
</dbReference>
<evidence type="ECO:0000313" key="5">
    <source>
        <dbReference type="EMBL" id="OGF10529.1"/>
    </source>
</evidence>
<organism evidence="5 6">
    <name type="scientific">Candidatus Edwardsbacteria bacterium GWF2_54_11</name>
    <dbReference type="NCBI Taxonomy" id="1817851"/>
    <lineage>
        <taxon>Bacteria</taxon>
        <taxon>Candidatus Edwardsiibacteriota</taxon>
    </lineage>
</organism>
<evidence type="ECO:0000256" key="2">
    <source>
        <dbReference type="PIRSR" id="PIRSR634015-3"/>
    </source>
</evidence>
<comment type="cofactor">
    <cofactor evidence="2">
        <name>Zn(2+)</name>
        <dbReference type="ChEBI" id="CHEBI:29105"/>
    </cofactor>
    <text evidence="2">Binds 1 zinc ion per subunit.</text>
</comment>
<feature type="active site" description="Proton acceptor" evidence="1">
    <location>
        <position position="377"/>
    </location>
</feature>
<dbReference type="InterPro" id="IPR014782">
    <property type="entry name" value="Peptidase_M1_dom"/>
</dbReference>
<feature type="binding site" evidence="2">
    <location>
        <position position="376"/>
    </location>
    <ligand>
        <name>Zn(2+)</name>
        <dbReference type="ChEBI" id="CHEBI:29105"/>
        <note>catalytic</note>
    </ligand>
</feature>
<evidence type="ECO:0000256" key="1">
    <source>
        <dbReference type="PIRSR" id="PIRSR634015-1"/>
    </source>
</evidence>
<dbReference type="Proteomes" id="UP000177230">
    <property type="component" value="Unassembled WGS sequence"/>
</dbReference>
<gene>
    <name evidence="5" type="ORF">A2024_09285</name>
</gene>
<dbReference type="Pfam" id="PF01433">
    <property type="entry name" value="Peptidase_M1"/>
    <property type="match status" value="1"/>
</dbReference>
<proteinExistence type="predicted"/>
<feature type="binding site" evidence="2">
    <location>
        <position position="380"/>
    </location>
    <ligand>
        <name>Zn(2+)</name>
        <dbReference type="ChEBI" id="CHEBI:29105"/>
        <note>catalytic</note>
    </ligand>
</feature>
<keyword evidence="2" id="KW-0862">Zinc</keyword>
<dbReference type="PANTHER" id="PTHR45726:SF3">
    <property type="entry name" value="LEUKOTRIENE A-4 HYDROLASE"/>
    <property type="match status" value="1"/>
</dbReference>
<keyword evidence="2" id="KW-0479">Metal-binding</keyword>
<dbReference type="SUPFAM" id="SSF55486">
    <property type="entry name" value="Metalloproteases ('zincins'), catalytic domain"/>
    <property type="match status" value="1"/>
</dbReference>
<evidence type="ECO:0000256" key="3">
    <source>
        <dbReference type="SAM" id="SignalP"/>
    </source>
</evidence>
<dbReference type="InterPro" id="IPR027268">
    <property type="entry name" value="Peptidase_M4/M1_CTD_sf"/>
</dbReference>
<dbReference type="EMBL" id="MFFM01000038">
    <property type="protein sequence ID" value="OGF10529.1"/>
    <property type="molecule type" value="Genomic_DNA"/>
</dbReference>
<comment type="caution">
    <text evidence="5">The sequence shown here is derived from an EMBL/GenBank/DDBJ whole genome shotgun (WGS) entry which is preliminary data.</text>
</comment>
<protein>
    <recommendedName>
        <fullName evidence="4">Peptidase M1 membrane alanine aminopeptidase domain-containing protein</fullName>
    </recommendedName>
</protein>
<feature type="chain" id="PRO_5009520674" description="Peptidase M1 membrane alanine aminopeptidase domain-containing protein" evidence="3">
    <location>
        <begin position="22"/>
        <end position="982"/>
    </location>
</feature>
<sequence length="982" mass="112249">MKKIHSFTAVLLLVFAGVCQAWQQRVEYNIEARLDTAEHRIYATQHLRYFNNSPDTLTAVWFHLYPNAYRDNSSFFAREAEQQQDYRSRHSSPEDKGWIKINSLLVSDSTAVFKYGPEYGVPFIRGGRADEMAIFGDYGGTHPAVNKKFKEPKYKLDSTSASLELPIPLAPGDSVDFYFDFTVKVPKFFSRMGHEGTHYEISQWYPKIAVYDAKGWHADGYHYIGEFYGDYGSFQVGLETPKDLKIGATGSQVLEYDDQGQPLDDIAGYHLFAADNVHDFAWCADPEYIETTEQHGDIGITVLVRPKDKERWKNVMQYAKDALDHYGRWYGQYPYPALTVCDGDMAAGGGMEYPNLVIVSTGEDQYTRTLEMVVMHEIGHQWFYGILGNNEMDQAWLDEGINSFSEQRYFEEKYGPAGNYLAKESLRKLLPEASNRNVGRMIPYLYSANRMDQPVDARACISGEMGQYAASAYMKPAAMMWWLKGYLGNSTFDRVMQGYYRDNQFRHVGTEKFYEAVEKYSQKDVKPYFAPWLKTTGMSDYSVASVRQIKEQRNTYSITLARKGNLAIPAAFSAEDAINKKYDVLWSGRGRDTTFLLQTDGKLVSAVIDPDNVLLETNRWNNCRPRRYRVTLGPRLPSFESYNMFWLPVPWYDNVNGFRLGTMLHGAYLADGDPMVGHHQWTFSPFYGFKSKEISFSFDYQTPVGLRPRPPRAYLTAGSAFDINYAGIGLKRTWGPRLMLDPTESFDLKLDYTRYKDYRFWDPRDVDTAAVVSLMAQRGYGLTRHWGRSSFLSRITIGYIQRPESDINNYLKFELEEKLNVRINKHINPRFRLTVGYIQGPAPAQEQFFLAGSFKTTGLDNMLASGKDWFSTQEHYHVDGGANLPGYYGTHIRGRNMWAVNLTLPVMKSPLSLFAGAGQVSNDWLEFTAGSIRADAGLSLALGPMRLMFPLWINKPEEGKKQFDWRWTIGFGGSGEGMGIKF</sequence>
<name>A0A1F5R7X2_9BACT</name>
<accession>A0A1F5R7X2</accession>
<feature type="active site" description="Proton donor" evidence="1">
    <location>
        <position position="473"/>
    </location>
</feature>
<feature type="signal peptide" evidence="3">
    <location>
        <begin position="1"/>
        <end position="21"/>
    </location>
</feature>
<dbReference type="GO" id="GO:0008237">
    <property type="term" value="F:metallopeptidase activity"/>
    <property type="evidence" value="ECO:0007669"/>
    <property type="project" value="InterPro"/>
</dbReference>
<reference evidence="5 6" key="1">
    <citation type="journal article" date="2016" name="Nat. Commun.">
        <title>Thousands of microbial genomes shed light on interconnected biogeochemical processes in an aquifer system.</title>
        <authorList>
            <person name="Anantharaman K."/>
            <person name="Brown C.T."/>
            <person name="Hug L.A."/>
            <person name="Sharon I."/>
            <person name="Castelle C.J."/>
            <person name="Probst A.J."/>
            <person name="Thomas B.C."/>
            <person name="Singh A."/>
            <person name="Wilkins M.J."/>
            <person name="Karaoz U."/>
            <person name="Brodie E.L."/>
            <person name="Williams K.H."/>
            <person name="Hubbard S.S."/>
            <person name="Banfield J.F."/>
        </authorList>
    </citation>
    <scope>NUCLEOTIDE SEQUENCE [LARGE SCALE GENOMIC DNA]</scope>
</reference>
<feature type="binding site" evidence="2">
    <location>
        <position position="399"/>
    </location>
    <ligand>
        <name>Zn(2+)</name>
        <dbReference type="ChEBI" id="CHEBI:29105"/>
        <note>catalytic</note>
    </ligand>
</feature>